<dbReference type="Proteomes" id="UP000790709">
    <property type="component" value="Unassembled WGS sequence"/>
</dbReference>
<keyword evidence="2" id="KW-1185">Reference proteome</keyword>
<name>A0ACB8BH45_9AGAM</name>
<reference evidence="1" key="1">
    <citation type="journal article" date="2021" name="New Phytol.">
        <title>Evolutionary innovations through gain and loss of genes in the ectomycorrhizal Boletales.</title>
        <authorList>
            <person name="Wu G."/>
            <person name="Miyauchi S."/>
            <person name="Morin E."/>
            <person name="Kuo A."/>
            <person name="Drula E."/>
            <person name="Varga T."/>
            <person name="Kohler A."/>
            <person name="Feng B."/>
            <person name="Cao Y."/>
            <person name="Lipzen A."/>
            <person name="Daum C."/>
            <person name="Hundley H."/>
            <person name="Pangilinan J."/>
            <person name="Johnson J."/>
            <person name="Barry K."/>
            <person name="LaButti K."/>
            <person name="Ng V."/>
            <person name="Ahrendt S."/>
            <person name="Min B."/>
            <person name="Choi I.G."/>
            <person name="Park H."/>
            <person name="Plett J.M."/>
            <person name="Magnuson J."/>
            <person name="Spatafora J.W."/>
            <person name="Nagy L.G."/>
            <person name="Henrissat B."/>
            <person name="Grigoriev I.V."/>
            <person name="Yang Z.L."/>
            <person name="Xu J."/>
            <person name="Martin F.M."/>
        </authorList>
    </citation>
    <scope>NUCLEOTIDE SEQUENCE</scope>
    <source>
        <strain evidence="1">KUC20120723A-06</strain>
    </source>
</reference>
<protein>
    <submittedName>
        <fullName evidence="1">Uncharacterized protein</fullName>
    </submittedName>
</protein>
<accession>A0ACB8BH45</accession>
<gene>
    <name evidence="1" type="ORF">BV22DRAFT_975212</name>
</gene>
<evidence type="ECO:0000313" key="1">
    <source>
        <dbReference type="EMBL" id="KAH7924619.1"/>
    </source>
</evidence>
<sequence length="66" mass="7464">MTAHKAQGQTLERAFIDLEDCKGAEAPYVMISRVTSLQGLLILRPFSIKRITSRQSQDARCDDLRL</sequence>
<proteinExistence type="predicted"/>
<evidence type="ECO:0000313" key="2">
    <source>
        <dbReference type="Proteomes" id="UP000790709"/>
    </source>
</evidence>
<organism evidence="1 2">
    <name type="scientific">Leucogyrophana mollusca</name>
    <dbReference type="NCBI Taxonomy" id="85980"/>
    <lineage>
        <taxon>Eukaryota</taxon>
        <taxon>Fungi</taxon>
        <taxon>Dikarya</taxon>
        <taxon>Basidiomycota</taxon>
        <taxon>Agaricomycotina</taxon>
        <taxon>Agaricomycetes</taxon>
        <taxon>Agaricomycetidae</taxon>
        <taxon>Boletales</taxon>
        <taxon>Boletales incertae sedis</taxon>
        <taxon>Leucogyrophana</taxon>
    </lineage>
</organism>
<comment type="caution">
    <text evidence="1">The sequence shown here is derived from an EMBL/GenBank/DDBJ whole genome shotgun (WGS) entry which is preliminary data.</text>
</comment>
<feature type="non-terminal residue" evidence="1">
    <location>
        <position position="66"/>
    </location>
</feature>
<dbReference type="EMBL" id="MU266420">
    <property type="protein sequence ID" value="KAH7924619.1"/>
    <property type="molecule type" value="Genomic_DNA"/>
</dbReference>